<proteinExistence type="predicted"/>
<dbReference type="Proteomes" id="UP001188597">
    <property type="component" value="Unassembled WGS sequence"/>
</dbReference>
<evidence type="ECO:0000256" key="1">
    <source>
        <dbReference type="SAM" id="MobiDB-lite"/>
    </source>
</evidence>
<evidence type="ECO:0000313" key="3">
    <source>
        <dbReference type="Proteomes" id="UP001188597"/>
    </source>
</evidence>
<dbReference type="EMBL" id="JAVXUP010000099">
    <property type="protein sequence ID" value="KAK3038328.1"/>
    <property type="molecule type" value="Genomic_DNA"/>
</dbReference>
<keyword evidence="3" id="KW-1185">Reference proteome</keyword>
<feature type="region of interest" description="Disordered" evidence="1">
    <location>
        <begin position="1"/>
        <end position="33"/>
    </location>
</feature>
<comment type="caution">
    <text evidence="2">The sequence shown here is derived from an EMBL/GenBank/DDBJ whole genome shotgun (WGS) entry which is preliminary data.</text>
</comment>
<sequence>MEVGELGNQAKTNGGTPLAAGWRNMADDGYEGDAVEEGVGKAANEVGGAGKTADEVRRQGCRQCGGGPGW</sequence>
<protein>
    <submittedName>
        <fullName evidence="2">Uncharacterized protein</fullName>
    </submittedName>
</protein>
<organism evidence="2 3">
    <name type="scientific">Escallonia herrerae</name>
    <dbReference type="NCBI Taxonomy" id="1293975"/>
    <lineage>
        <taxon>Eukaryota</taxon>
        <taxon>Viridiplantae</taxon>
        <taxon>Streptophyta</taxon>
        <taxon>Embryophyta</taxon>
        <taxon>Tracheophyta</taxon>
        <taxon>Spermatophyta</taxon>
        <taxon>Magnoliopsida</taxon>
        <taxon>eudicotyledons</taxon>
        <taxon>Gunneridae</taxon>
        <taxon>Pentapetalae</taxon>
        <taxon>asterids</taxon>
        <taxon>campanulids</taxon>
        <taxon>Escalloniales</taxon>
        <taxon>Escalloniaceae</taxon>
        <taxon>Escallonia</taxon>
    </lineage>
</organism>
<evidence type="ECO:0000313" key="2">
    <source>
        <dbReference type="EMBL" id="KAK3038328.1"/>
    </source>
</evidence>
<reference evidence="2" key="1">
    <citation type="submission" date="2022-12" db="EMBL/GenBank/DDBJ databases">
        <title>Draft genome assemblies for two species of Escallonia (Escalloniales).</title>
        <authorList>
            <person name="Chanderbali A."/>
            <person name="Dervinis C."/>
            <person name="Anghel I."/>
            <person name="Soltis D."/>
            <person name="Soltis P."/>
            <person name="Zapata F."/>
        </authorList>
    </citation>
    <scope>NUCLEOTIDE SEQUENCE</scope>
    <source>
        <strain evidence="2">UCBG64.0493</strain>
        <tissue evidence="2">Leaf</tissue>
    </source>
</reference>
<dbReference type="AlphaFoldDB" id="A0AA88X1U5"/>
<name>A0AA88X1U5_9ASTE</name>
<gene>
    <name evidence="2" type="ORF">RJ639_031424</name>
</gene>
<accession>A0AA88X1U5</accession>